<dbReference type="SUPFAM" id="SSF57184">
    <property type="entry name" value="Growth factor receptor domain"/>
    <property type="match status" value="11"/>
</dbReference>
<gene>
    <name evidence="3" type="ORF">BSTOLATCC_MIC22435</name>
</gene>
<dbReference type="PANTHER" id="PTHR15332:SF175">
    <property type="entry name" value="PROPROTEIN CONVERTASE SUBTILISIN_KEXIN TYPE 5-LIKE"/>
    <property type="match status" value="1"/>
</dbReference>
<feature type="transmembrane region" description="Helical" evidence="1">
    <location>
        <begin position="1724"/>
        <end position="1747"/>
    </location>
</feature>
<evidence type="ECO:0000313" key="4">
    <source>
        <dbReference type="Proteomes" id="UP001162131"/>
    </source>
</evidence>
<dbReference type="InterPro" id="IPR006212">
    <property type="entry name" value="Furin_repeat"/>
</dbReference>
<evidence type="ECO:0000256" key="1">
    <source>
        <dbReference type="SAM" id="Phobius"/>
    </source>
</evidence>
<feature type="transmembrane region" description="Helical" evidence="1">
    <location>
        <begin position="1894"/>
        <end position="1918"/>
    </location>
</feature>
<dbReference type="SMART" id="SM00254">
    <property type="entry name" value="ShKT"/>
    <property type="match status" value="10"/>
</dbReference>
<evidence type="ECO:0000259" key="2">
    <source>
        <dbReference type="PROSITE" id="PS50287"/>
    </source>
</evidence>
<feature type="transmembrane region" description="Helical" evidence="1">
    <location>
        <begin position="1682"/>
        <end position="1703"/>
    </location>
</feature>
<proteinExistence type="predicted"/>
<feature type="transmembrane region" description="Helical" evidence="1">
    <location>
        <begin position="1867"/>
        <end position="1888"/>
    </location>
</feature>
<dbReference type="PANTHER" id="PTHR15332">
    <property type="entry name" value="PROPROTEIN CONVERTASE SUBTILISIN_KEXIN TYPE 5-LIKE"/>
    <property type="match status" value="1"/>
</dbReference>
<organism evidence="3 4">
    <name type="scientific">Blepharisma stoltei</name>
    <dbReference type="NCBI Taxonomy" id="1481888"/>
    <lineage>
        <taxon>Eukaryota</taxon>
        <taxon>Sar</taxon>
        <taxon>Alveolata</taxon>
        <taxon>Ciliophora</taxon>
        <taxon>Postciliodesmatophora</taxon>
        <taxon>Heterotrichea</taxon>
        <taxon>Heterotrichida</taxon>
        <taxon>Blepharismidae</taxon>
        <taxon>Blepharisma</taxon>
    </lineage>
</organism>
<feature type="transmembrane region" description="Helical" evidence="1">
    <location>
        <begin position="1812"/>
        <end position="1831"/>
    </location>
</feature>
<feature type="transmembrane region" description="Helical" evidence="1">
    <location>
        <begin position="1837"/>
        <end position="1855"/>
    </location>
</feature>
<dbReference type="PROSITE" id="PS50287">
    <property type="entry name" value="SRCR_2"/>
    <property type="match status" value="1"/>
</dbReference>
<feature type="domain" description="SRCR" evidence="2">
    <location>
        <begin position="88"/>
        <end position="202"/>
    </location>
</feature>
<protein>
    <recommendedName>
        <fullName evidence="2">SRCR domain-containing protein</fullName>
    </recommendedName>
</protein>
<feature type="transmembrane region" description="Helical" evidence="1">
    <location>
        <begin position="1759"/>
        <end position="1781"/>
    </location>
</feature>
<name>A0AAU9IYK7_9CILI</name>
<dbReference type="SMART" id="SM00261">
    <property type="entry name" value="FU"/>
    <property type="match status" value="29"/>
</dbReference>
<dbReference type="Gene3D" id="2.10.220.10">
    <property type="entry name" value="Hormone Receptor, Insulin-like Growth Factor Receptor 1, Chain A, domain 2"/>
    <property type="match status" value="11"/>
</dbReference>
<reference evidence="3" key="1">
    <citation type="submission" date="2021-09" db="EMBL/GenBank/DDBJ databases">
        <authorList>
            <consortium name="AG Swart"/>
            <person name="Singh M."/>
            <person name="Singh A."/>
            <person name="Seah K."/>
            <person name="Emmerich C."/>
        </authorList>
    </citation>
    <scope>NUCLEOTIDE SEQUENCE</scope>
    <source>
        <strain evidence="3">ATCC30299</strain>
    </source>
</reference>
<keyword evidence="1" id="KW-0472">Membrane</keyword>
<keyword evidence="1" id="KW-1133">Transmembrane helix</keyword>
<dbReference type="EMBL" id="CAJZBQ010000021">
    <property type="protein sequence ID" value="CAG9319085.1"/>
    <property type="molecule type" value="Genomic_DNA"/>
</dbReference>
<evidence type="ECO:0000313" key="3">
    <source>
        <dbReference type="EMBL" id="CAG9319085.1"/>
    </source>
</evidence>
<dbReference type="InterPro" id="IPR003582">
    <property type="entry name" value="ShKT_dom"/>
</dbReference>
<accession>A0AAU9IYK7</accession>
<dbReference type="InterPro" id="IPR001190">
    <property type="entry name" value="SRCR"/>
</dbReference>
<keyword evidence="1" id="KW-0812">Transmembrane</keyword>
<comment type="caution">
    <text evidence="3">The sequence shown here is derived from an EMBL/GenBank/DDBJ whole genome shotgun (WGS) entry which is preliminary data.</text>
</comment>
<keyword evidence="4" id="KW-1185">Reference proteome</keyword>
<sequence>MHFRIFWVYLSNHISRFGRKPDKYFDIFFFSCDSGCSICLSSSNCISTCSNPQYPDNCSSQCTCPNSAVASCSNSNLSVCTICDSSCSRTCSGPASNQCIDIVSTYCGGYPYSYVQKKCLWGVTCPSNCYYCETSSICITCKSGYFVSSGSCPQCDSSCKTCSGISTNCLSCPTSGVTPSSSGKCQCASSEYQISSSPLTCGTCDSSCSTCSGSGSNNCLTCANSAITIASPPGSCSCGTSQYMITQSPLTCGSCDSSCSTCSGSGSSKCLTCANSAITIASPPGSCSCGVSQYMASQSPLTCGNCDSSCSTCSGSGASNCLTCVNSAITISSPPGSCSCGTSQYMISQSPLTCGNCDSSCKTCNGSGTSNCLTCANSAITIASPPGSCSCGTSQYMISQSPLTCGNCDSSCKTCNGSGTNNCWTCANSAITISSPPGSCSCGTSQYMISQSPLTCGNCDSSCSTCNGSGANNCLTCANSAITIASPPGSCSCGTSQYMISQSPLTCGNCDSSCSTCSGSGANNCLTCANSAITISSPPGSCSCGTSQYTISQSPLTCGNCDSNCSTCNGSGTNNCLTCANSAITIASPPGSCSCGASQYMISQSPLSCGNCDSSCSTCSGSGANNCLTCANSAITIASPPGSCSCGTSQYMISQSPLTCGNCDSSCSTCSSSGTNNCLTCANSAIAISSPPGSCSCGTSQYMISQSPLTCGNCDSSCSTCNGSGANNCLTCANSSIILSATPSSCSCNSNEYMSSLNPKACSSCYSLCATCSGGSSGDCLTCASSSIILSVTPSSCNCNSNEYMSSLNPKTCSSCDTSCGTCSGGSSTDCLTCANSSIVLSSTPSSCTCNSNEYMSALSPKTCSSCHSSCATCSGGSSADCLTCTDSSVTPATSPGSCTCASNQYKSSSSPLACTNCDSSCSTCAGSTISSCYTCTDSSITPATSPGACSCLSSQYIITSNPLSCGSCDSSCLTCNGSSSNDCLTCSNTSIVLSVTPSSCSCNSNEYMSSLNPKTCSSCYSTCATCSGGSSSDCLTCVDTSITLAASPGSCTCASNQYKTANSPLSCSNCHSSCSTCTGSSISDCYTCSYSSITPATSPGSCSCLSNQYIITSSPLSCGNCDSSCGTCSGLSSNDCLACPNSSIVLSPTPNSCTCNSNEYMSALNPKTCNSCHSSCATCSGGSPADCLTCTDTSITLATSPRSCTCASNQYKSSSSPLTCINCDSSCSTCSGYGPSQCLTCANSAITPSTTPGYCKCNTSEYIKTYSPLSCGACDSSCHDCAGGSSNDCITCSNSEITLSKTPSSCFCGSSQYTISTSPLSCGNCHSSCATCTGPNKTQCLTCSNSSITLANPPESCSCDASQYLISSSPLSCGNCYADCYTCIGSNPNQCTSCTNSLLTPSSSPGFCSCQTSEYILSNSPLECGPCHESCKTCSGPNSGNCLTCNNSSITLATTPGSCTCGESQYFVSKSPLACGDCHEDCLTCTGSGSNQCLSCKNTTITPSLDGHCKCKYNEYIISLSSLECGSCDTSCMACIGPSADQCLTCKDSSINLATQPSICSSGDKNSTQNGDALNTLAKNSGGYVSSGLIIAGFAKSVITGRTGTLWTYVNIVQLLAFIPLQNIVIPESLYHFWKAFLSYTILPNFGKILYGEDGVDESQLSTHWYKYGYKGSSFLVNGGGMLFIAFIVFFLWAIVYSLTFYPNEKLQNKMKVILGKFKYNAFIRLWLEIYILLITATIIGINNLLFESYGAAIDSLLSLFSFILNVFVTIILLSILFLYRFKIYRKSRKITAKYGSLFEEFKSCKSYVEILYYPFFLFRRFIFALNLYNSSGSPIVQWLINLLHSSLTVLFLIKYWHFKDKDNHFLNVSGEMLVAVSFLLTGPYIYDISYTMNYGIQVAVIGLTFLYLVTSYYFLIAKICSSIKAKFEKKKNAVAPESVGINENASEVNETSLRRQPIYLSNPMFNSSETIITDKVNEKNLI</sequence>
<dbReference type="InterPro" id="IPR009030">
    <property type="entry name" value="Growth_fac_rcpt_cys_sf"/>
</dbReference>
<dbReference type="Proteomes" id="UP001162131">
    <property type="component" value="Unassembled WGS sequence"/>
</dbReference>
<dbReference type="GO" id="GO:0016020">
    <property type="term" value="C:membrane"/>
    <property type="evidence" value="ECO:0007669"/>
    <property type="project" value="InterPro"/>
</dbReference>